<reference evidence="6" key="1">
    <citation type="submission" date="2020-04" db="EMBL/GenBank/DDBJ databases">
        <authorList>
            <person name="Alioto T."/>
            <person name="Alioto T."/>
            <person name="Gomez Garrido J."/>
        </authorList>
    </citation>
    <scope>NUCLEOTIDE SEQUENCE</scope>
    <source>
        <strain evidence="6">A484AB</strain>
    </source>
</reference>
<proteinExistence type="inferred from homology"/>
<dbReference type="Gene3D" id="3.30.9.10">
    <property type="entry name" value="D-Amino Acid Oxidase, subunit A, domain 2"/>
    <property type="match status" value="1"/>
</dbReference>
<dbReference type="Gene3D" id="3.30.1360.120">
    <property type="entry name" value="Probable tRNA modification gtpase trme, domain 1"/>
    <property type="match status" value="1"/>
</dbReference>
<sequence length="876" mass="98004">MASANQAMFATGAMLRRRFGLAKISAHVNAFTARSGFAGASDRRSYNTNGTPKLNKRLKETSGCVVIGGGIMGTSIAYHLAKAGMKDVVLLEKTELTAGSTWHAAGLTTTFNAGINMKKVHYYSVELFKTLEEETGQEIGWHGPGTLRLACIPERVDELKYQTARQGCREAEQYLIGPEKIAELHPLLNMDKVLAALYNPGDGHVDPYSLSHAFAIGARQYGAEFYMPAPVRGLNQRENGEWDVETDHGTIHAKHIVNAAGFWSREIGKMVGVEHPLCPIHHQYMVSTTIPEVEALKTEIPVIRDLEGGYYARQERQGILIGPYESVEKMRLQDDWWDGVPPNFGKELFESDLDRLSDHIEAAMEMIPVLKTAEIASVVAGPITYTPDVVGLLGPSHEVYNYWLATASGYGIIHSAGFARYLTHWMMHGEPLHEMSDNDPGRYGKWTTKDYVHAKCRETYGFNNILVFPKEERPYGRKMRINPIYDKLVSKGAEMGIHAGWEQPNWFAKPGEGGYEPSFRRTNWFKPVGRECELVLNKVGVIDLTPFGKFEITGSQATEFLDYMVANKLPKVGSTNISHLITPRGRVYAELTITTLAPNHYFVITGSGSEYHDLRWLNDHARQYTDVTISNVTDEIGTLGISGPRSREVLSKLTDTDMSHTKFKFLTVKDIDIAGIPVKAMRLSYTGELGWELYCKMDKLEPLYDALMKAGEEFGIGDFGTYAMTSMRVEKGFRAWGNEMNMDTNPFEAGLGFFIKLDKPTDFIGKEALKKIKEEGVTRKCVSLTVDTTDVDPEGDETVWHDGKVVGVTTSGCYGWQVKRSIAYALLPVELCEKGQEVEVELLGERCLARVENDPMVDIEVVRHRKMLKEKKRTSK</sequence>
<feature type="domain" description="GCVT N-terminal" evidence="3">
    <location>
        <begin position="484"/>
        <end position="759"/>
    </location>
</feature>
<evidence type="ECO:0000259" key="4">
    <source>
        <dbReference type="Pfam" id="PF08669"/>
    </source>
</evidence>
<dbReference type="InterPro" id="IPR006222">
    <property type="entry name" value="GCVT_N"/>
</dbReference>
<dbReference type="EMBL" id="CACRXK020000783">
    <property type="protein sequence ID" value="CAB3984778.1"/>
    <property type="molecule type" value="Genomic_DNA"/>
</dbReference>
<dbReference type="Pfam" id="PF01571">
    <property type="entry name" value="GCV_T"/>
    <property type="match status" value="1"/>
</dbReference>
<name>A0A6S7FYN0_PARCT</name>
<protein>
    <submittedName>
        <fullName evidence="6">Dimethylglycine dehydrogenase, mitochondrial</fullName>
    </submittedName>
</protein>
<dbReference type="PANTHER" id="PTHR43757:SF2">
    <property type="entry name" value="AMINOMETHYLTRANSFERASE, MITOCHONDRIAL"/>
    <property type="match status" value="1"/>
</dbReference>
<dbReference type="InterPro" id="IPR036188">
    <property type="entry name" value="FAD/NAD-bd_sf"/>
</dbReference>
<feature type="domain" description="FAD dependent oxidoreductase" evidence="2">
    <location>
        <begin position="65"/>
        <end position="425"/>
    </location>
</feature>
<dbReference type="SUPFAM" id="SSF51905">
    <property type="entry name" value="FAD/NAD(P)-binding domain"/>
    <property type="match status" value="1"/>
</dbReference>
<dbReference type="InterPro" id="IPR006076">
    <property type="entry name" value="FAD-dep_OxRdtase"/>
</dbReference>
<evidence type="ECO:0000313" key="7">
    <source>
        <dbReference type="Proteomes" id="UP001152795"/>
    </source>
</evidence>
<dbReference type="InterPro" id="IPR013977">
    <property type="entry name" value="GcvT_C"/>
</dbReference>
<dbReference type="SUPFAM" id="SSF54373">
    <property type="entry name" value="FAD-linked reductases, C-terminal domain"/>
    <property type="match status" value="1"/>
</dbReference>
<accession>A0A6S7FYN0</accession>
<evidence type="ECO:0000256" key="1">
    <source>
        <dbReference type="ARBA" id="ARBA00008609"/>
    </source>
</evidence>
<evidence type="ECO:0000313" key="6">
    <source>
        <dbReference type="EMBL" id="CAB3984778.1"/>
    </source>
</evidence>
<comment type="similarity">
    <text evidence="1">Belongs to the GcvT family.</text>
</comment>
<dbReference type="InterPro" id="IPR029043">
    <property type="entry name" value="GcvT/YgfZ_C"/>
</dbReference>
<dbReference type="Pfam" id="PF08669">
    <property type="entry name" value="GCV_T_C"/>
    <property type="match status" value="1"/>
</dbReference>
<dbReference type="Pfam" id="PF16350">
    <property type="entry name" value="FAO_M"/>
    <property type="match status" value="1"/>
</dbReference>
<evidence type="ECO:0000259" key="2">
    <source>
        <dbReference type="Pfam" id="PF01266"/>
    </source>
</evidence>
<dbReference type="AlphaFoldDB" id="A0A6S7FYN0"/>
<dbReference type="InterPro" id="IPR027266">
    <property type="entry name" value="TrmE/GcvT-like"/>
</dbReference>
<dbReference type="InterPro" id="IPR028896">
    <property type="entry name" value="GcvT/YgfZ/DmdA"/>
</dbReference>
<dbReference type="Proteomes" id="UP001152795">
    <property type="component" value="Unassembled WGS sequence"/>
</dbReference>
<feature type="domain" description="Aminomethyltransferase C-terminal" evidence="4">
    <location>
        <begin position="779"/>
        <end position="858"/>
    </location>
</feature>
<dbReference type="Pfam" id="PF01266">
    <property type="entry name" value="DAO"/>
    <property type="match status" value="1"/>
</dbReference>
<comment type="caution">
    <text evidence="6">The sequence shown here is derived from an EMBL/GenBank/DDBJ whole genome shotgun (WGS) entry which is preliminary data.</text>
</comment>
<dbReference type="Gene3D" id="2.40.30.110">
    <property type="entry name" value="Aminomethyltransferase beta-barrel domains"/>
    <property type="match status" value="1"/>
</dbReference>
<evidence type="ECO:0000259" key="3">
    <source>
        <dbReference type="Pfam" id="PF01571"/>
    </source>
</evidence>
<dbReference type="OrthoDB" id="498204at2759"/>
<dbReference type="SUPFAM" id="SSF103025">
    <property type="entry name" value="Folate-binding domain"/>
    <property type="match status" value="1"/>
</dbReference>
<organism evidence="6 7">
    <name type="scientific">Paramuricea clavata</name>
    <name type="common">Red gorgonian</name>
    <name type="synonym">Violescent sea-whip</name>
    <dbReference type="NCBI Taxonomy" id="317549"/>
    <lineage>
        <taxon>Eukaryota</taxon>
        <taxon>Metazoa</taxon>
        <taxon>Cnidaria</taxon>
        <taxon>Anthozoa</taxon>
        <taxon>Octocorallia</taxon>
        <taxon>Malacalcyonacea</taxon>
        <taxon>Plexauridae</taxon>
        <taxon>Paramuricea</taxon>
    </lineage>
</organism>
<keyword evidence="7" id="KW-1185">Reference proteome</keyword>
<dbReference type="SUPFAM" id="SSF101790">
    <property type="entry name" value="Aminomethyltransferase beta-barrel domain"/>
    <property type="match status" value="1"/>
</dbReference>
<dbReference type="InterPro" id="IPR032503">
    <property type="entry name" value="FAO_M"/>
</dbReference>
<dbReference type="Gene3D" id="3.50.50.60">
    <property type="entry name" value="FAD/NAD(P)-binding domain"/>
    <property type="match status" value="1"/>
</dbReference>
<dbReference type="PANTHER" id="PTHR43757">
    <property type="entry name" value="AMINOMETHYLTRANSFERASE"/>
    <property type="match status" value="1"/>
</dbReference>
<dbReference type="Gene3D" id="3.30.70.1400">
    <property type="entry name" value="Aminomethyltransferase beta-barrel domains"/>
    <property type="match status" value="1"/>
</dbReference>
<evidence type="ECO:0000259" key="5">
    <source>
        <dbReference type="Pfam" id="PF16350"/>
    </source>
</evidence>
<dbReference type="GO" id="GO:0005739">
    <property type="term" value="C:mitochondrion"/>
    <property type="evidence" value="ECO:0007669"/>
    <property type="project" value="TreeGrafter"/>
</dbReference>
<feature type="domain" description="FAD dependent oxidoreductase central" evidence="5">
    <location>
        <begin position="428"/>
        <end position="480"/>
    </location>
</feature>
<gene>
    <name evidence="6" type="ORF">PACLA_8A013618</name>
</gene>